<evidence type="ECO:0000256" key="5">
    <source>
        <dbReference type="PROSITE-ProRule" id="PRU00076"/>
    </source>
</evidence>
<gene>
    <name evidence="8" type="ORF">GPECTOR_2g1040</name>
</gene>
<organism evidence="8 9">
    <name type="scientific">Gonium pectorale</name>
    <name type="common">Green alga</name>
    <dbReference type="NCBI Taxonomy" id="33097"/>
    <lineage>
        <taxon>Eukaryota</taxon>
        <taxon>Viridiplantae</taxon>
        <taxon>Chlorophyta</taxon>
        <taxon>core chlorophytes</taxon>
        <taxon>Chlorophyceae</taxon>
        <taxon>CS clade</taxon>
        <taxon>Chlamydomonadales</taxon>
        <taxon>Volvocaceae</taxon>
        <taxon>Gonium</taxon>
    </lineage>
</organism>
<dbReference type="Proteomes" id="UP000075714">
    <property type="component" value="Unassembled WGS sequence"/>
</dbReference>
<evidence type="ECO:0000256" key="3">
    <source>
        <dbReference type="ARBA" id="ARBA00023034"/>
    </source>
</evidence>
<comment type="caution">
    <text evidence="5">Lacks conserved residue(s) required for the propagation of feature annotation.</text>
</comment>
<proteinExistence type="inferred from homology"/>
<keyword evidence="3" id="KW-0333">Golgi apparatus</keyword>
<keyword evidence="5" id="KW-0245">EGF-like domain</keyword>
<dbReference type="Gene3D" id="2.10.25.10">
    <property type="entry name" value="Laminin"/>
    <property type="match status" value="1"/>
</dbReference>
<feature type="disulfide bond" evidence="5">
    <location>
        <begin position="133"/>
        <end position="142"/>
    </location>
</feature>
<dbReference type="PROSITE" id="PS01186">
    <property type="entry name" value="EGF_2"/>
    <property type="match status" value="1"/>
</dbReference>
<dbReference type="AlphaFoldDB" id="A0A150H079"/>
<dbReference type="InterPro" id="IPR000742">
    <property type="entry name" value="EGF"/>
</dbReference>
<evidence type="ECO:0000256" key="6">
    <source>
        <dbReference type="SAM" id="MobiDB-lite"/>
    </source>
</evidence>
<comment type="subcellular location">
    <subcellularLocation>
        <location evidence="1">Golgi apparatus membrane</location>
        <topology evidence="1">Single-pass type II membrane protein</topology>
    </subcellularLocation>
</comment>
<dbReference type="InterPro" id="IPR013111">
    <property type="entry name" value="EGF_extracell"/>
</dbReference>
<accession>A0A150H079</accession>
<dbReference type="STRING" id="33097.A0A150H079"/>
<dbReference type="Pfam" id="PF03016">
    <property type="entry name" value="Exostosin_GT47"/>
    <property type="match status" value="1"/>
</dbReference>
<evidence type="ECO:0000259" key="7">
    <source>
        <dbReference type="PROSITE" id="PS50026"/>
    </source>
</evidence>
<dbReference type="Pfam" id="PF07974">
    <property type="entry name" value="EGF_2"/>
    <property type="match status" value="1"/>
</dbReference>
<dbReference type="InterPro" id="IPR040911">
    <property type="entry name" value="Exostosin_GT47"/>
</dbReference>
<comment type="caution">
    <text evidence="8">The sequence shown here is derived from an EMBL/GenBank/DDBJ whole genome shotgun (WGS) entry which is preliminary data.</text>
</comment>
<dbReference type="GO" id="GO:0000139">
    <property type="term" value="C:Golgi membrane"/>
    <property type="evidence" value="ECO:0007669"/>
    <property type="project" value="UniProtKB-SubCell"/>
</dbReference>
<comment type="similarity">
    <text evidence="2">Belongs to the glycosyltransferase 47 family.</text>
</comment>
<feature type="region of interest" description="Disordered" evidence="6">
    <location>
        <begin position="690"/>
        <end position="717"/>
    </location>
</feature>
<evidence type="ECO:0000313" key="9">
    <source>
        <dbReference type="Proteomes" id="UP000075714"/>
    </source>
</evidence>
<keyword evidence="4 5" id="KW-1015">Disulfide bond</keyword>
<dbReference type="PANTHER" id="PTHR11062">
    <property type="entry name" value="EXOSTOSIN HEPARAN SULFATE GLYCOSYLTRANSFERASE -RELATED"/>
    <property type="match status" value="1"/>
</dbReference>
<reference evidence="9" key="1">
    <citation type="journal article" date="2016" name="Nat. Commun.">
        <title>The Gonium pectorale genome demonstrates co-option of cell cycle regulation during the evolution of multicellularity.</title>
        <authorList>
            <person name="Hanschen E.R."/>
            <person name="Marriage T.N."/>
            <person name="Ferris P.J."/>
            <person name="Hamaji T."/>
            <person name="Toyoda A."/>
            <person name="Fujiyama A."/>
            <person name="Neme R."/>
            <person name="Noguchi H."/>
            <person name="Minakuchi Y."/>
            <person name="Suzuki M."/>
            <person name="Kawai-Toyooka H."/>
            <person name="Smith D.R."/>
            <person name="Sparks H."/>
            <person name="Anderson J."/>
            <person name="Bakaric R."/>
            <person name="Luria V."/>
            <person name="Karger A."/>
            <person name="Kirschner M.W."/>
            <person name="Durand P.M."/>
            <person name="Michod R.E."/>
            <person name="Nozaki H."/>
            <person name="Olson B.J."/>
        </authorList>
    </citation>
    <scope>NUCLEOTIDE SEQUENCE [LARGE SCALE GENOMIC DNA]</scope>
    <source>
        <strain evidence="9">NIES-2863</strain>
    </source>
</reference>
<protein>
    <recommendedName>
        <fullName evidence="7">EGF-like domain-containing protein</fullName>
    </recommendedName>
</protein>
<name>A0A150H079_GONPE</name>
<dbReference type="PROSITE" id="PS50026">
    <property type="entry name" value="EGF_3"/>
    <property type="match status" value="1"/>
</dbReference>
<feature type="region of interest" description="Disordered" evidence="6">
    <location>
        <begin position="64"/>
        <end position="106"/>
    </location>
</feature>
<sequence length="767" mass="82624">MMTVFALNLGARRCDAQPWKPGPCRSGRQARKARMMQNSSVHAWANRQLLLAERSLVVTNGAGAPRTVASGGQQSELEEAKAALRTDASDRSGSGSGGSVSDLEQRLRARPSRCPGECTKYGTCNEELGRCDCPLGRNGTDCSGQLPGSDLATLCARFGHTGATCGRELELTSCLNACNFRGTCLTGFCHCRPGFFGADCSLSLSLSSTQESADGGREGADARPAVEILAGQDYKPRLSGPRIYVYELPPSFNVYGSLERLDRPLMYMIWQRLLSAGLRVADPADADFFFVPVRARAQYDSQRVLDAVSYMSATWPHWNATGGGGRHLFIHTGDWGRDELTEEAAAATRGASWLTHWGLARPHEFAGWAAAHRPGTDIVLPMVLQASVLSSYRLTRASPLHPAGPRRPRPNTLFFAGRVCGSRASPSTNGSFPNCPNVLGKEDAYSAATRQRAFYHHHNRTGWKVLTHSRSYASDMLASKFCLSPSGGGPSKRSVVAPLLGCVPVTVTDGLLQPFEPEMAWERFAVDIRERDIPVMHRLLEGLDGGQLGAFQERLRCAAQHLFWSSLYGGVFGEDGRYDAFETLAQILRMRAAYPNLAPEEYAYVDPAFAAFINCQEPPPPQEQQEEQQQKEQAPASPLSVGQALAVSAGVASSSTTGGGRDWAGGAGWLLDIAAKPELRRELVRVAAAAGRGGTGSRQAGPAARPAPVPRPTPAGAKQALCSHSELPTPQAATCSRCVRRKGRLLNPGGTICCNTKDLAKCPRLWD</sequence>
<evidence type="ECO:0000256" key="2">
    <source>
        <dbReference type="ARBA" id="ARBA00010271"/>
    </source>
</evidence>
<dbReference type="GO" id="GO:0016757">
    <property type="term" value="F:glycosyltransferase activity"/>
    <property type="evidence" value="ECO:0007669"/>
    <property type="project" value="InterPro"/>
</dbReference>
<feature type="region of interest" description="Disordered" evidence="6">
    <location>
        <begin position="614"/>
        <end position="639"/>
    </location>
</feature>
<evidence type="ECO:0000313" key="8">
    <source>
        <dbReference type="EMBL" id="KXZ55491.1"/>
    </source>
</evidence>
<feature type="domain" description="EGF-like" evidence="7">
    <location>
        <begin position="110"/>
        <end position="143"/>
    </location>
</feature>
<dbReference type="PROSITE" id="PS00022">
    <property type="entry name" value="EGF_1"/>
    <property type="match status" value="2"/>
</dbReference>
<dbReference type="EMBL" id="LSYV01000003">
    <property type="protein sequence ID" value="KXZ55491.1"/>
    <property type="molecule type" value="Genomic_DNA"/>
</dbReference>
<keyword evidence="9" id="KW-1185">Reference proteome</keyword>
<dbReference type="InterPro" id="IPR004263">
    <property type="entry name" value="Exostosin"/>
</dbReference>
<evidence type="ECO:0000256" key="1">
    <source>
        <dbReference type="ARBA" id="ARBA00004323"/>
    </source>
</evidence>
<dbReference type="PANTHER" id="PTHR11062:SF376">
    <property type="entry name" value="EXOSTOSIN FAMILY PROTEIN"/>
    <property type="match status" value="1"/>
</dbReference>
<evidence type="ECO:0000256" key="4">
    <source>
        <dbReference type="ARBA" id="ARBA00023157"/>
    </source>
</evidence>
<feature type="disulfide bond" evidence="5">
    <location>
        <begin position="114"/>
        <end position="124"/>
    </location>
</feature>
<dbReference type="OrthoDB" id="1924787at2759"/>
<feature type="compositionally biased region" description="Basic and acidic residues" evidence="6">
    <location>
        <begin position="78"/>
        <end position="90"/>
    </location>
</feature>